<gene>
    <name evidence="1" type="ORF">GK091_19950</name>
</gene>
<proteinExistence type="predicted"/>
<dbReference type="Pfam" id="PF04255">
    <property type="entry name" value="DUF433"/>
    <property type="match status" value="1"/>
</dbReference>
<accession>A0A6M0ILI7</accession>
<name>A0A6M0ILI7_9BACT</name>
<keyword evidence="2" id="KW-1185">Reference proteome</keyword>
<protein>
    <submittedName>
        <fullName evidence="1">DUF433 domain-containing protein</fullName>
    </submittedName>
</protein>
<dbReference type="Proteomes" id="UP000477386">
    <property type="component" value="Unassembled WGS sequence"/>
</dbReference>
<dbReference type="EMBL" id="JAAGNZ010000002">
    <property type="protein sequence ID" value="NEU69170.1"/>
    <property type="molecule type" value="Genomic_DNA"/>
</dbReference>
<evidence type="ECO:0000313" key="2">
    <source>
        <dbReference type="Proteomes" id="UP000477386"/>
    </source>
</evidence>
<comment type="caution">
    <text evidence="1">The sequence shown here is derived from an EMBL/GenBank/DDBJ whole genome shotgun (WGS) entry which is preliminary data.</text>
</comment>
<reference evidence="1 2" key="1">
    <citation type="submission" date="2020-02" db="EMBL/GenBank/DDBJ databases">
        <title>Draft genome sequence of two Spirosoma agri KCTC 52727 and Spirosoma terrae KCTC 52035.</title>
        <authorList>
            <person name="Rojas J."/>
            <person name="Ambika Manirajan B."/>
            <person name="Ratering S."/>
            <person name="Suarez C."/>
            <person name="Schnell S."/>
        </authorList>
    </citation>
    <scope>NUCLEOTIDE SEQUENCE [LARGE SCALE GENOMIC DNA]</scope>
    <source>
        <strain evidence="1 2">KCTC 52727</strain>
    </source>
</reference>
<dbReference type="InterPro" id="IPR007367">
    <property type="entry name" value="DUF433"/>
</dbReference>
<evidence type="ECO:0000313" key="1">
    <source>
        <dbReference type="EMBL" id="NEU69170.1"/>
    </source>
</evidence>
<dbReference type="AlphaFoldDB" id="A0A6M0ILI7"/>
<sequence length="28" mass="3286">MDGVPVFRGTRVPIQHLLDHLEKQLDDR</sequence>
<organism evidence="1 2">
    <name type="scientific">Spirosoma agri</name>
    <dbReference type="NCBI Taxonomy" id="1987381"/>
    <lineage>
        <taxon>Bacteria</taxon>
        <taxon>Pseudomonadati</taxon>
        <taxon>Bacteroidota</taxon>
        <taxon>Cytophagia</taxon>
        <taxon>Cytophagales</taxon>
        <taxon>Cytophagaceae</taxon>
        <taxon>Spirosoma</taxon>
    </lineage>
</organism>